<organism evidence="8 9">
    <name type="scientific">Tilletiopsis washingtonensis</name>
    <dbReference type="NCBI Taxonomy" id="58919"/>
    <lineage>
        <taxon>Eukaryota</taxon>
        <taxon>Fungi</taxon>
        <taxon>Dikarya</taxon>
        <taxon>Basidiomycota</taxon>
        <taxon>Ustilaginomycotina</taxon>
        <taxon>Exobasidiomycetes</taxon>
        <taxon>Entylomatales</taxon>
        <taxon>Entylomatales incertae sedis</taxon>
        <taxon>Tilletiopsis</taxon>
    </lineage>
</organism>
<dbReference type="PROSITE" id="PS00973">
    <property type="entry name" value="USP_2"/>
    <property type="match status" value="1"/>
</dbReference>
<feature type="region of interest" description="Disordered" evidence="6">
    <location>
        <begin position="275"/>
        <end position="311"/>
    </location>
</feature>
<dbReference type="InterPro" id="IPR038765">
    <property type="entry name" value="Papain-like_cys_pep_sf"/>
</dbReference>
<dbReference type="Pfam" id="PF00443">
    <property type="entry name" value="UCH"/>
    <property type="match status" value="1"/>
</dbReference>
<dbReference type="OrthoDB" id="27652at2759"/>
<dbReference type="RefSeq" id="XP_025598521.1">
    <property type="nucleotide sequence ID" value="XM_025742358.1"/>
</dbReference>
<proteinExistence type="inferred from homology"/>
<dbReference type="InterPro" id="IPR001394">
    <property type="entry name" value="Peptidase_C19_UCH"/>
</dbReference>
<dbReference type="GO" id="GO:0016579">
    <property type="term" value="P:protein deubiquitination"/>
    <property type="evidence" value="ECO:0007669"/>
    <property type="project" value="InterPro"/>
</dbReference>
<dbReference type="PROSITE" id="PS50235">
    <property type="entry name" value="USP_3"/>
    <property type="match status" value="1"/>
</dbReference>
<feature type="compositionally biased region" description="Low complexity" evidence="6">
    <location>
        <begin position="911"/>
        <end position="946"/>
    </location>
</feature>
<feature type="compositionally biased region" description="Gly residues" evidence="6">
    <location>
        <begin position="737"/>
        <end position="746"/>
    </location>
</feature>
<evidence type="ECO:0000313" key="8">
    <source>
        <dbReference type="EMBL" id="PWN98242.1"/>
    </source>
</evidence>
<evidence type="ECO:0000256" key="2">
    <source>
        <dbReference type="ARBA" id="ARBA00009085"/>
    </source>
</evidence>
<feature type="compositionally biased region" description="Low complexity" evidence="6">
    <location>
        <begin position="111"/>
        <end position="120"/>
    </location>
</feature>
<name>A0A316ZBD8_9BASI</name>
<dbReference type="Gene3D" id="3.90.70.10">
    <property type="entry name" value="Cysteine proteinases"/>
    <property type="match status" value="2"/>
</dbReference>
<keyword evidence="9" id="KW-1185">Reference proteome</keyword>
<dbReference type="PANTHER" id="PTHR24006">
    <property type="entry name" value="UBIQUITIN CARBOXYL-TERMINAL HYDROLASE"/>
    <property type="match status" value="1"/>
</dbReference>
<feature type="compositionally biased region" description="Polar residues" evidence="6">
    <location>
        <begin position="760"/>
        <end position="781"/>
    </location>
</feature>
<evidence type="ECO:0000259" key="7">
    <source>
        <dbReference type="PROSITE" id="PS50235"/>
    </source>
</evidence>
<feature type="region of interest" description="Disordered" evidence="6">
    <location>
        <begin position="836"/>
        <end position="857"/>
    </location>
</feature>
<dbReference type="GO" id="GO:0005829">
    <property type="term" value="C:cytosol"/>
    <property type="evidence" value="ECO:0007669"/>
    <property type="project" value="TreeGrafter"/>
</dbReference>
<feature type="region of interest" description="Disordered" evidence="6">
    <location>
        <begin position="401"/>
        <end position="426"/>
    </location>
</feature>
<dbReference type="PANTHER" id="PTHR24006:SF733">
    <property type="entry name" value="RE52890P"/>
    <property type="match status" value="1"/>
</dbReference>
<evidence type="ECO:0000256" key="3">
    <source>
        <dbReference type="ARBA" id="ARBA00012759"/>
    </source>
</evidence>
<reference evidence="8 9" key="1">
    <citation type="journal article" date="2018" name="Mol. Biol. Evol.">
        <title>Broad Genomic Sampling Reveals a Smut Pathogenic Ancestry of the Fungal Clade Ustilaginomycotina.</title>
        <authorList>
            <person name="Kijpornyongpan T."/>
            <person name="Mondo S.J."/>
            <person name="Barry K."/>
            <person name="Sandor L."/>
            <person name="Lee J."/>
            <person name="Lipzen A."/>
            <person name="Pangilinan J."/>
            <person name="LaButti K."/>
            <person name="Hainaut M."/>
            <person name="Henrissat B."/>
            <person name="Grigoriev I.V."/>
            <person name="Spatafora J.W."/>
            <person name="Aime M.C."/>
        </authorList>
    </citation>
    <scope>NUCLEOTIDE SEQUENCE [LARGE SCALE GENOMIC DNA]</scope>
    <source>
        <strain evidence="8 9">MCA 4186</strain>
    </source>
</reference>
<feature type="compositionally biased region" description="Polar residues" evidence="6">
    <location>
        <begin position="844"/>
        <end position="857"/>
    </location>
</feature>
<keyword evidence="4" id="KW-0645">Protease</keyword>
<dbReference type="InterPro" id="IPR050164">
    <property type="entry name" value="Peptidase_C19"/>
</dbReference>
<comment type="catalytic activity">
    <reaction evidence="1">
        <text>Thiol-dependent hydrolysis of ester, thioester, amide, peptide and isopeptide bonds formed by the C-terminal Gly of ubiquitin (a 76-residue protein attached to proteins as an intracellular targeting signal).</text>
        <dbReference type="EC" id="3.4.19.12"/>
    </reaction>
</comment>
<feature type="domain" description="USP" evidence="7">
    <location>
        <begin position="76"/>
        <end position="640"/>
    </location>
</feature>
<evidence type="ECO:0000256" key="1">
    <source>
        <dbReference type="ARBA" id="ARBA00000707"/>
    </source>
</evidence>
<evidence type="ECO:0000256" key="4">
    <source>
        <dbReference type="ARBA" id="ARBA00022670"/>
    </source>
</evidence>
<accession>A0A316ZBD8</accession>
<dbReference type="InterPro" id="IPR018200">
    <property type="entry name" value="USP_CS"/>
</dbReference>
<dbReference type="GO" id="GO:0004843">
    <property type="term" value="F:cysteine-type deubiquitinase activity"/>
    <property type="evidence" value="ECO:0007669"/>
    <property type="project" value="UniProtKB-EC"/>
</dbReference>
<evidence type="ECO:0000256" key="6">
    <source>
        <dbReference type="SAM" id="MobiDB-lite"/>
    </source>
</evidence>
<feature type="region of interest" description="Disordered" evidence="6">
    <location>
        <begin position="111"/>
        <end position="247"/>
    </location>
</feature>
<evidence type="ECO:0000313" key="9">
    <source>
        <dbReference type="Proteomes" id="UP000245946"/>
    </source>
</evidence>
<dbReference type="SUPFAM" id="SSF54001">
    <property type="entry name" value="Cysteine proteinases"/>
    <property type="match status" value="1"/>
</dbReference>
<feature type="compositionally biased region" description="Basic and acidic residues" evidence="6">
    <location>
        <begin position="960"/>
        <end position="975"/>
    </location>
</feature>
<protein>
    <recommendedName>
        <fullName evidence="3">ubiquitinyl hydrolase 1</fullName>
        <ecNumber evidence="3">3.4.19.12</ecNumber>
    </recommendedName>
</protein>
<dbReference type="GeneID" id="37269902"/>
<feature type="compositionally biased region" description="Low complexity" evidence="6">
    <location>
        <begin position="992"/>
        <end position="1006"/>
    </location>
</feature>
<dbReference type="GO" id="GO:0006508">
    <property type="term" value="P:proteolysis"/>
    <property type="evidence" value="ECO:0007669"/>
    <property type="project" value="UniProtKB-KW"/>
</dbReference>
<keyword evidence="5" id="KW-0378">Hydrolase</keyword>
<evidence type="ECO:0000256" key="5">
    <source>
        <dbReference type="ARBA" id="ARBA00022801"/>
    </source>
</evidence>
<dbReference type="InterPro" id="IPR028889">
    <property type="entry name" value="USP"/>
</dbReference>
<feature type="region of interest" description="Disordered" evidence="6">
    <location>
        <begin position="907"/>
        <end position="1030"/>
    </location>
</feature>
<dbReference type="Proteomes" id="UP000245946">
    <property type="component" value="Unassembled WGS sequence"/>
</dbReference>
<dbReference type="PROSITE" id="PS00972">
    <property type="entry name" value="USP_1"/>
    <property type="match status" value="1"/>
</dbReference>
<comment type="similarity">
    <text evidence="2">Belongs to the peptidase C19 family.</text>
</comment>
<feature type="compositionally biased region" description="Low complexity" evidence="6">
    <location>
        <begin position="217"/>
        <end position="230"/>
    </location>
</feature>
<dbReference type="CDD" id="cd02663">
    <property type="entry name" value="Peptidase_C19G"/>
    <property type="match status" value="1"/>
</dbReference>
<dbReference type="STRING" id="58919.A0A316ZBD8"/>
<dbReference type="GO" id="GO:0005634">
    <property type="term" value="C:nucleus"/>
    <property type="evidence" value="ECO:0007669"/>
    <property type="project" value="TreeGrafter"/>
</dbReference>
<sequence>MSFSWKSLLGASGSGGAAPGSSGALGPGGMPTGGLAGSAAMLAAAHAGALGTHGAASMDAALASSWEEASEESRLLGMVNFGNTCYANSVLQALYFCKPFRDSMLAYVPPSASGESAAESGHPRLSSDAVTISPPSSPSAKMATAGRAAPALNGVAAHRPSTGHAALQQRPGTADTEKADSASHKRKSSATWGFGKGKALPSARARPATSHEAEALGAAASRETSSSRGSGEAERAHANGAAADDSPLDDTASLFATLRDLFHLIATEPPQLPPAAIAPAAGSAAPGASASSGSTSLGRKGSSRPAPSAGRGGLGNAVLAAAAAAGGATPASQAAPATPVNGLAIGGGEAAGTVNTRALRGFLNALKRENLLFDSNLHQDAHEFLNFILNRVGEDIVAMPREEDDTRRGSAASDHAPTVEDGDMPPLPVQPVHRRSVKEVAGGQTCVHRLFEGILTNETRCLTCETITSRDEAFLDLSIDIERNSSVTSCLKQFSASEMLCSRNKFFCDTCSGLQEAEKRMKVKQLPNVLALHLKRFKYEEQLQKYVKLTYRVVFPFSLRLFNTSDDAPDPDRLYDLFAIVVHVGTGPHHGHYVAIIKVGRRWCVFDDETITFIEEADIVRYYGDTPGTGSAYVLFYQARDLDFEGLGLPPHAPLAWAPPPPPRAFMAQGMSGAAAGTASAGSYATPLAGGSHAGSGAATPAGSAAATPAGFFARRQASGAETDLPSGAQTPASQSGAGGANGGGWLSSLRSGGRERRATNSSMGASAPNTPADALSNSMTLPPPPSSFRPPVVSTNAGLGFEQQDDAASMRTSSTGSAAAALVARGRSDGTVGLGLPNAAGISRTSSASPGPRSTQLPATLVEEPVTFGDYTPAVPAAASLQAPSAPDQTLVSPMSEVPGVSLDSVARGAAPTTPSKPAAAPTASTPSPSPMKASASGGAVPASPLVSQGAAFAPADRPLSKKEQQRIAKESRRSSVHSTHGTALPMGMTAAPSAPALPSSFTPAQTEGHVKRRSTLGRFGFGKKDKDK</sequence>
<dbReference type="EC" id="3.4.19.12" evidence="3"/>
<feature type="region of interest" description="Disordered" evidence="6">
    <location>
        <begin position="718"/>
        <end position="798"/>
    </location>
</feature>
<gene>
    <name evidence="8" type="ORF">FA09DRAFT_329854</name>
</gene>
<dbReference type="AlphaFoldDB" id="A0A316ZBD8"/>
<dbReference type="EMBL" id="KZ819292">
    <property type="protein sequence ID" value="PWN98242.1"/>
    <property type="molecule type" value="Genomic_DNA"/>
</dbReference>
<feature type="compositionally biased region" description="Low complexity" evidence="6">
    <location>
        <begin position="275"/>
        <end position="294"/>
    </location>
</feature>